<sequence>QPQPNHEGDVAISGNAKVGETLTAEVHDADNFDESKVSYQWLRDGKEIAGANGKTYTLTAEDEGHKISVKAEYTDNAGNKESHDAESGIVQPQSSTNHAPTDISLDNDKVAEGKDGATVGKLTTTDPDTGDKHTYKVSDDRFEVTADGTLKLKDGKHLDFATEPKITLQVTTDDGHGGSYNKTFTLNVEDDPNYPPVNPPQPQPNHEGDVAISGNAKVGETLTAQVHDADQFDEAKVNYQWQRDGQPIANATGKTYTLTAEDEGHKISVKAEYTDNAGNKESHDAESGVVQPQ</sequence>
<comment type="caution">
    <text evidence="2">The sequence shown here is derived from an EMBL/GenBank/DDBJ whole genome shotgun (WGS) entry which is preliminary data.</text>
</comment>
<evidence type="ECO:0000313" key="2">
    <source>
        <dbReference type="EMBL" id="EEV88322.1"/>
    </source>
</evidence>
<dbReference type="EMBL" id="ACKY01000090">
    <property type="protein sequence ID" value="EEV88322.1"/>
    <property type="molecule type" value="Genomic_DNA"/>
</dbReference>
<feature type="region of interest" description="Disordered" evidence="1">
    <location>
        <begin position="273"/>
        <end position="293"/>
    </location>
</feature>
<dbReference type="Proteomes" id="UP000004870">
    <property type="component" value="Unassembled WGS sequence"/>
</dbReference>
<feature type="region of interest" description="Disordered" evidence="1">
    <location>
        <begin position="75"/>
        <end position="134"/>
    </location>
</feature>
<name>C8NAN4_CARH6</name>
<evidence type="ECO:0008006" key="4">
    <source>
        <dbReference type="Google" id="ProtNLM"/>
    </source>
</evidence>
<proteinExistence type="predicted"/>
<feature type="region of interest" description="Disordered" evidence="1">
    <location>
        <begin position="187"/>
        <end position="218"/>
    </location>
</feature>
<organism evidence="2 3">
    <name type="scientific">Cardiobacterium hominis (strain ATCC 15826 / DSM 8339 / NCTC 10426 / 6573)</name>
    <dbReference type="NCBI Taxonomy" id="638300"/>
    <lineage>
        <taxon>Bacteria</taxon>
        <taxon>Pseudomonadati</taxon>
        <taxon>Pseudomonadota</taxon>
        <taxon>Gammaproteobacteria</taxon>
        <taxon>Cardiobacteriales</taxon>
        <taxon>Cardiobacteriaceae</taxon>
        <taxon>Cardiobacterium</taxon>
    </lineage>
</organism>
<dbReference type="HOGENOM" id="CLU_951569_0_0_6"/>
<feature type="non-terminal residue" evidence="2">
    <location>
        <position position="293"/>
    </location>
</feature>
<dbReference type="Gene3D" id="2.60.40.2700">
    <property type="match status" value="2"/>
</dbReference>
<dbReference type="GO" id="GO:0005509">
    <property type="term" value="F:calcium ion binding"/>
    <property type="evidence" value="ECO:0007669"/>
    <property type="project" value="InterPro"/>
</dbReference>
<dbReference type="InterPro" id="IPR015919">
    <property type="entry name" value="Cadherin-like_sf"/>
</dbReference>
<feature type="compositionally biased region" description="Pro residues" evidence="1">
    <location>
        <begin position="193"/>
        <end position="203"/>
    </location>
</feature>
<protein>
    <recommendedName>
        <fullName evidence="4">Cadherin domain protein</fullName>
    </recommendedName>
</protein>
<gene>
    <name evidence="2" type="ORF">HMPREF0198_1562</name>
</gene>
<reference evidence="2 3" key="1">
    <citation type="submission" date="2009-08" db="EMBL/GenBank/DDBJ databases">
        <authorList>
            <person name="Qin X."/>
            <person name="Bachman B."/>
            <person name="Battles P."/>
            <person name="Bell A."/>
            <person name="Bess C."/>
            <person name="Bickham C."/>
            <person name="Chaboub L."/>
            <person name="Chen D."/>
            <person name="Coyle M."/>
            <person name="Deiros D.R."/>
            <person name="Dinh H."/>
            <person name="Forbes L."/>
            <person name="Fowler G."/>
            <person name="Francisco L."/>
            <person name="Fu Q."/>
            <person name="Gubbala S."/>
            <person name="Hale W."/>
            <person name="Han Y."/>
            <person name="Hemphill L."/>
            <person name="Highlander S.K."/>
            <person name="Hirani K."/>
            <person name="Hogues M."/>
            <person name="Jackson L."/>
            <person name="Jakkamsetti A."/>
            <person name="Javaid M."/>
            <person name="Jiang H."/>
            <person name="Korchina V."/>
            <person name="Kovar C."/>
            <person name="Lara F."/>
            <person name="Lee S."/>
            <person name="Mata R."/>
            <person name="Mathew T."/>
            <person name="Moen C."/>
            <person name="Morales K."/>
            <person name="Munidasa M."/>
            <person name="Nazareth L."/>
            <person name="Ngo R."/>
            <person name="Nguyen L."/>
            <person name="Okwuonu G."/>
            <person name="Ongeri F."/>
            <person name="Patil S."/>
            <person name="Petrosino J."/>
            <person name="Pham C."/>
            <person name="Pham P."/>
            <person name="Pu L.-L."/>
            <person name="Puazo M."/>
            <person name="Raj R."/>
            <person name="Reid J."/>
            <person name="Rouhana J."/>
            <person name="Saada N."/>
            <person name="Shang Y."/>
            <person name="Simmons D."/>
            <person name="Thornton R."/>
            <person name="Warren J."/>
            <person name="Weissenberger G."/>
            <person name="Zhang J."/>
            <person name="Zhang L."/>
            <person name="Zhou C."/>
            <person name="Zhu D."/>
            <person name="Muzny D."/>
            <person name="Worley K."/>
            <person name="Gibbs R."/>
        </authorList>
    </citation>
    <scope>NUCLEOTIDE SEQUENCE [LARGE SCALE GENOMIC DNA]</scope>
    <source>
        <strain evidence="3">ATCC 15826 / DSM 8339 / NCTC 10426 / 6573</strain>
    </source>
</reference>
<dbReference type="AlphaFoldDB" id="C8NAN4"/>
<accession>C8NAN4</accession>
<dbReference type="SUPFAM" id="SSF49313">
    <property type="entry name" value="Cadherin-like"/>
    <property type="match status" value="1"/>
</dbReference>
<feature type="compositionally biased region" description="Polar residues" evidence="1">
    <location>
        <begin position="90"/>
        <end position="99"/>
    </location>
</feature>
<feature type="compositionally biased region" description="Basic and acidic residues" evidence="1">
    <location>
        <begin position="106"/>
        <end position="115"/>
    </location>
</feature>
<dbReference type="CDD" id="cd11304">
    <property type="entry name" value="Cadherin_repeat"/>
    <property type="match status" value="1"/>
</dbReference>
<evidence type="ECO:0000313" key="3">
    <source>
        <dbReference type="Proteomes" id="UP000004870"/>
    </source>
</evidence>
<dbReference type="Gene3D" id="2.60.40.60">
    <property type="entry name" value="Cadherins"/>
    <property type="match status" value="1"/>
</dbReference>
<feature type="non-terminal residue" evidence="2">
    <location>
        <position position="1"/>
    </location>
</feature>
<keyword evidence="3" id="KW-1185">Reference proteome</keyword>
<evidence type="ECO:0000256" key="1">
    <source>
        <dbReference type="SAM" id="MobiDB-lite"/>
    </source>
</evidence>
<dbReference type="GO" id="GO:0016020">
    <property type="term" value="C:membrane"/>
    <property type="evidence" value="ECO:0007669"/>
    <property type="project" value="InterPro"/>
</dbReference>